<evidence type="ECO:0000256" key="8">
    <source>
        <dbReference type="ARBA" id="ARBA00022927"/>
    </source>
</evidence>
<dbReference type="SUPFAM" id="SSF58038">
    <property type="entry name" value="SNARE fusion complex"/>
    <property type="match status" value="1"/>
</dbReference>
<dbReference type="GeneID" id="25475697"/>
<gene>
    <name evidence="20" type="ORF">ENH_00055540</name>
</gene>
<dbReference type="CDD" id="cd15866">
    <property type="entry name" value="R-SNARE_SEC22"/>
    <property type="match status" value="1"/>
</dbReference>
<keyword evidence="11 16" id="KW-0175">Coiled coil</keyword>
<accession>U6N1G4</accession>
<keyword evidence="4" id="KW-0813">Transport</keyword>
<name>U6N1G4_9EIME</name>
<reference evidence="20" key="2">
    <citation type="submission" date="2013-10" db="EMBL/GenBank/DDBJ databases">
        <authorList>
            <person name="Aslett M."/>
        </authorList>
    </citation>
    <scope>NUCLEOTIDE SEQUENCE [LARGE SCALE GENOMIC DNA]</scope>
    <source>
        <strain evidence="20">Houghton</strain>
    </source>
</reference>
<dbReference type="GO" id="GO:0006888">
    <property type="term" value="P:endoplasmic reticulum to Golgi vesicle-mediated transport"/>
    <property type="evidence" value="ECO:0007669"/>
    <property type="project" value="InterPro"/>
</dbReference>
<dbReference type="InterPro" id="IPR010908">
    <property type="entry name" value="Longin_dom"/>
</dbReference>
<dbReference type="Pfam" id="PF00957">
    <property type="entry name" value="Synaptobrevin"/>
    <property type="match status" value="1"/>
</dbReference>
<dbReference type="OrthoDB" id="1719357at2759"/>
<reference evidence="20" key="1">
    <citation type="submission" date="2013-10" db="EMBL/GenBank/DDBJ databases">
        <title>Genomic analysis of the causative agents of coccidiosis in chickens.</title>
        <authorList>
            <person name="Reid A.J."/>
            <person name="Blake D."/>
            <person name="Billington K."/>
            <person name="Browne H."/>
            <person name="Dunn M."/>
            <person name="Hung S."/>
            <person name="Kawahara F."/>
            <person name="Miranda-Saavedra D."/>
            <person name="Mourier T."/>
            <person name="Nagra H."/>
            <person name="Otto T.D."/>
            <person name="Rawlings N."/>
            <person name="Sanchez A."/>
            <person name="Sanders M."/>
            <person name="Subramaniam C."/>
            <person name="Tay Y."/>
            <person name="Dear P."/>
            <person name="Doerig C."/>
            <person name="Gruber A."/>
            <person name="Parkinson J."/>
            <person name="Shirley M."/>
            <person name="Wan K.L."/>
            <person name="Berriman M."/>
            <person name="Tomley F."/>
            <person name="Pain A."/>
        </authorList>
    </citation>
    <scope>NUCLEOTIDE SEQUENCE [LARGE SCALE GENOMIC DNA]</scope>
    <source>
        <strain evidence="20">Houghton</strain>
    </source>
</reference>
<evidence type="ECO:0000313" key="21">
    <source>
        <dbReference type="Proteomes" id="UP000030754"/>
    </source>
</evidence>
<keyword evidence="21" id="KW-1185">Reference proteome</keyword>
<protein>
    <recommendedName>
        <fullName evidence="14">Vesicle-trafficking protein SEC22b</fullName>
    </recommendedName>
    <alternativeName>
        <fullName evidence="15">SEC22 vesicle-trafficking protein homolog B</fullName>
    </alternativeName>
</protein>
<dbReference type="PANTHER" id="PTHR45837">
    <property type="entry name" value="VESICLE-TRAFFICKING PROTEIN SEC22B"/>
    <property type="match status" value="1"/>
</dbReference>
<evidence type="ECO:0000256" key="15">
    <source>
        <dbReference type="ARBA" id="ARBA00033315"/>
    </source>
</evidence>
<dbReference type="AlphaFoldDB" id="U6N1G4"/>
<evidence type="ECO:0000256" key="10">
    <source>
        <dbReference type="ARBA" id="ARBA00023034"/>
    </source>
</evidence>
<dbReference type="Gene3D" id="1.20.5.110">
    <property type="match status" value="1"/>
</dbReference>
<dbReference type="CDD" id="cd14824">
    <property type="entry name" value="Longin"/>
    <property type="match status" value="1"/>
</dbReference>
<dbReference type="Pfam" id="PF13774">
    <property type="entry name" value="Longin"/>
    <property type="match status" value="1"/>
</dbReference>
<evidence type="ECO:0000256" key="14">
    <source>
        <dbReference type="ARBA" id="ARBA00024248"/>
    </source>
</evidence>
<evidence type="ECO:0000313" key="20">
    <source>
        <dbReference type="EMBL" id="CDJ68579.1"/>
    </source>
</evidence>
<keyword evidence="12 17" id="KW-0472">Membrane</keyword>
<evidence type="ECO:0000256" key="11">
    <source>
        <dbReference type="ARBA" id="ARBA00023054"/>
    </source>
</evidence>
<dbReference type="RefSeq" id="XP_013437046.1">
    <property type="nucleotide sequence ID" value="XM_013581592.1"/>
</dbReference>
<evidence type="ECO:0000256" key="1">
    <source>
        <dbReference type="ARBA" id="ARBA00004163"/>
    </source>
</evidence>
<evidence type="ECO:0000256" key="12">
    <source>
        <dbReference type="ARBA" id="ARBA00023136"/>
    </source>
</evidence>
<dbReference type="PRINTS" id="PR00219">
    <property type="entry name" value="SYNAPTOBREVN"/>
</dbReference>
<keyword evidence="9 17" id="KW-1133">Transmembrane helix</keyword>
<dbReference type="Proteomes" id="UP000030754">
    <property type="component" value="Unassembled WGS sequence"/>
</dbReference>
<dbReference type="InterPro" id="IPR011012">
    <property type="entry name" value="Longin-like_dom_sf"/>
</dbReference>
<dbReference type="Gene3D" id="3.30.450.50">
    <property type="entry name" value="Longin domain"/>
    <property type="match status" value="1"/>
</dbReference>
<comment type="subcellular location">
    <subcellularLocation>
        <location evidence="1">Endoplasmic reticulum membrane</location>
        <topology evidence="1">Single-pass type IV membrane protein</topology>
    </subcellularLocation>
    <subcellularLocation>
        <location evidence="13">Endoplasmic reticulum-Golgi intermediate compartment membrane</location>
    </subcellularLocation>
    <subcellularLocation>
        <location evidence="2">Golgi apparatus membrane</location>
    </subcellularLocation>
</comment>
<evidence type="ECO:0000256" key="2">
    <source>
        <dbReference type="ARBA" id="ARBA00004394"/>
    </source>
</evidence>
<dbReference type="GO" id="GO:0015031">
    <property type="term" value="P:protein transport"/>
    <property type="evidence" value="ECO:0007669"/>
    <property type="project" value="UniProtKB-KW"/>
</dbReference>
<keyword evidence="10" id="KW-0333">Golgi apparatus</keyword>
<comment type="similarity">
    <text evidence="3">Belongs to the synaptobrevin family.</text>
</comment>
<dbReference type="GO" id="GO:0005789">
    <property type="term" value="C:endoplasmic reticulum membrane"/>
    <property type="evidence" value="ECO:0007669"/>
    <property type="project" value="UniProtKB-SubCell"/>
</dbReference>
<evidence type="ECO:0000256" key="5">
    <source>
        <dbReference type="ARBA" id="ARBA00022692"/>
    </source>
</evidence>
<keyword evidence="7" id="KW-0931">ER-Golgi transport</keyword>
<evidence type="ECO:0000256" key="17">
    <source>
        <dbReference type="SAM" id="Phobius"/>
    </source>
</evidence>
<evidence type="ECO:0000256" key="4">
    <source>
        <dbReference type="ARBA" id="ARBA00022448"/>
    </source>
</evidence>
<feature type="transmembrane region" description="Helical" evidence="17">
    <location>
        <begin position="218"/>
        <end position="237"/>
    </location>
</feature>
<dbReference type="InterPro" id="IPR044565">
    <property type="entry name" value="Sec22"/>
</dbReference>
<dbReference type="PROSITE" id="PS50859">
    <property type="entry name" value="LONGIN"/>
    <property type="match status" value="1"/>
</dbReference>
<evidence type="ECO:0000259" key="19">
    <source>
        <dbReference type="PROSITE" id="PS50892"/>
    </source>
</evidence>
<dbReference type="SMART" id="SM01270">
    <property type="entry name" value="Longin"/>
    <property type="match status" value="1"/>
</dbReference>
<feature type="domain" description="V-SNARE coiled-coil homology" evidence="19">
    <location>
        <begin position="156"/>
        <end position="216"/>
    </location>
</feature>
<dbReference type="PROSITE" id="PS50892">
    <property type="entry name" value="V_SNARE"/>
    <property type="match status" value="1"/>
</dbReference>
<feature type="domain" description="Longin" evidence="18">
    <location>
        <begin position="6"/>
        <end position="141"/>
    </location>
</feature>
<organism evidence="20 21">
    <name type="scientific">Eimeria necatrix</name>
    <dbReference type="NCBI Taxonomy" id="51315"/>
    <lineage>
        <taxon>Eukaryota</taxon>
        <taxon>Sar</taxon>
        <taxon>Alveolata</taxon>
        <taxon>Apicomplexa</taxon>
        <taxon>Conoidasida</taxon>
        <taxon>Coccidia</taxon>
        <taxon>Eucoccidiorida</taxon>
        <taxon>Eimeriorina</taxon>
        <taxon>Eimeriidae</taxon>
        <taxon>Eimeria</taxon>
    </lineage>
</organism>
<evidence type="ECO:0000256" key="16">
    <source>
        <dbReference type="PROSITE-ProRule" id="PRU00290"/>
    </source>
</evidence>
<dbReference type="GO" id="GO:0033116">
    <property type="term" value="C:endoplasmic reticulum-Golgi intermediate compartment membrane"/>
    <property type="evidence" value="ECO:0007669"/>
    <property type="project" value="UniProtKB-SubCell"/>
</dbReference>
<dbReference type="SUPFAM" id="SSF64356">
    <property type="entry name" value="SNARE-like"/>
    <property type="match status" value="1"/>
</dbReference>
<dbReference type="GO" id="GO:0006890">
    <property type="term" value="P:retrograde vesicle-mediated transport, Golgi to endoplasmic reticulum"/>
    <property type="evidence" value="ECO:0007669"/>
    <property type="project" value="InterPro"/>
</dbReference>
<keyword evidence="6" id="KW-0256">Endoplasmic reticulum</keyword>
<evidence type="ECO:0000259" key="18">
    <source>
        <dbReference type="PROSITE" id="PS50859"/>
    </source>
</evidence>
<sequence>MCDVTFIARTSDGLLLAEAWSPHFGSSSSSSSSSSHMQQQEQQQLKQQVKGVLQRLQGGAPQGAIEAGRLRFYYKVSQGVSYLTVCAAAYPRRLAFCFLEEISNSFEDELRLSFGARGVDVFAMLETLETPYHFIKFERVLQKKRQEYADPASSRSLARLNDSLAEVSDLMKQNIEEILQRGDNLSDVGKRATDLKYASEKFKGLAKALSFRALLQQYAPLALVAVFVLIMLVWFFYL</sequence>
<dbReference type="InterPro" id="IPR042855">
    <property type="entry name" value="V_SNARE_CC"/>
</dbReference>
<proteinExistence type="inferred from homology"/>
<evidence type="ECO:0000256" key="9">
    <source>
        <dbReference type="ARBA" id="ARBA00022989"/>
    </source>
</evidence>
<dbReference type="GO" id="GO:0005484">
    <property type="term" value="F:SNAP receptor activity"/>
    <property type="evidence" value="ECO:0007669"/>
    <property type="project" value="InterPro"/>
</dbReference>
<dbReference type="InterPro" id="IPR001388">
    <property type="entry name" value="Synaptobrevin-like"/>
</dbReference>
<evidence type="ECO:0000256" key="6">
    <source>
        <dbReference type="ARBA" id="ARBA00022824"/>
    </source>
</evidence>
<dbReference type="VEuPathDB" id="ToxoDB:ENH_00055540"/>
<evidence type="ECO:0000256" key="13">
    <source>
        <dbReference type="ARBA" id="ARBA00024187"/>
    </source>
</evidence>
<keyword evidence="5 17" id="KW-0812">Transmembrane</keyword>
<keyword evidence="8" id="KW-0653">Protein transport</keyword>
<dbReference type="EMBL" id="HG725569">
    <property type="protein sequence ID" value="CDJ68579.1"/>
    <property type="molecule type" value="Genomic_DNA"/>
</dbReference>
<dbReference type="GO" id="GO:0000139">
    <property type="term" value="C:Golgi membrane"/>
    <property type="evidence" value="ECO:0007669"/>
    <property type="project" value="UniProtKB-SubCell"/>
</dbReference>
<evidence type="ECO:0000256" key="3">
    <source>
        <dbReference type="ARBA" id="ARBA00008025"/>
    </source>
</evidence>
<evidence type="ECO:0000256" key="7">
    <source>
        <dbReference type="ARBA" id="ARBA00022892"/>
    </source>
</evidence>